<keyword evidence="1" id="KW-0472">Membrane</keyword>
<dbReference type="PANTHER" id="PTHR38646:SF1">
    <property type="entry name" value="DUF202 DOMAIN-CONTAINING PROTEIN"/>
    <property type="match status" value="1"/>
</dbReference>
<dbReference type="EMBL" id="CP014585">
    <property type="protein sequence ID" value="ANZ75323.1"/>
    <property type="molecule type" value="Genomic_DNA"/>
</dbReference>
<sequence length="146" mass="16490">MNQVDRRPSGLAELSTKDQKLDVRAHQRTYEGAYLRSSIGALSFSIIVIKIFSKEFIVIGIIFTIYGLLLFIVSLLRTRNMDLYFLADDKEGKSVVPGAQDNDSPENEADITEEDTYFRTSGNIVLLLTAITSVCYVLLFVFLQRI</sequence>
<reference evidence="2 3" key="1">
    <citation type="submission" date="2016-02" db="EMBL/GenBank/DDBJ databases">
        <title>Comparative genomic and transcriptomic foundation for Pichia pastoris.</title>
        <authorList>
            <person name="Love K.R."/>
            <person name="Shah K.A."/>
            <person name="Whittaker C.A."/>
            <person name="Wu J."/>
            <person name="Bartlett M.C."/>
            <person name="Ma D."/>
            <person name="Leeson R.L."/>
            <person name="Priest M."/>
            <person name="Young S.K."/>
            <person name="Love J.C."/>
        </authorList>
    </citation>
    <scope>NUCLEOTIDE SEQUENCE [LARGE SCALE GENOMIC DNA]</scope>
    <source>
        <strain evidence="2 3">ATCC 28485</strain>
    </source>
</reference>
<proteinExistence type="predicted"/>
<dbReference type="OrthoDB" id="2555434at2759"/>
<dbReference type="PANTHER" id="PTHR38646">
    <property type="entry name" value="YALI0F00814P"/>
    <property type="match status" value="1"/>
</dbReference>
<dbReference type="AlphaFoldDB" id="A0A1B2JBB3"/>
<keyword evidence="1" id="KW-0812">Transmembrane</keyword>
<gene>
    <name evidence="2" type="ORF">ATY40_BA7502480</name>
</gene>
<dbReference type="Proteomes" id="UP000094565">
    <property type="component" value="Chromosome 2"/>
</dbReference>
<organism evidence="2 3">
    <name type="scientific">Komagataella pastoris</name>
    <name type="common">Yeast</name>
    <name type="synonym">Pichia pastoris</name>
    <dbReference type="NCBI Taxonomy" id="4922"/>
    <lineage>
        <taxon>Eukaryota</taxon>
        <taxon>Fungi</taxon>
        <taxon>Dikarya</taxon>
        <taxon>Ascomycota</taxon>
        <taxon>Saccharomycotina</taxon>
        <taxon>Pichiomycetes</taxon>
        <taxon>Pichiales</taxon>
        <taxon>Pichiaceae</taxon>
        <taxon>Komagataella</taxon>
    </lineage>
</organism>
<evidence type="ECO:0000256" key="1">
    <source>
        <dbReference type="SAM" id="Phobius"/>
    </source>
</evidence>
<protein>
    <submittedName>
        <fullName evidence="2">BA75_02480T0</fullName>
    </submittedName>
</protein>
<feature type="transmembrane region" description="Helical" evidence="1">
    <location>
        <begin position="56"/>
        <end position="76"/>
    </location>
</feature>
<accession>A0A1B2JBB3</accession>
<feature type="transmembrane region" description="Helical" evidence="1">
    <location>
        <begin position="124"/>
        <end position="143"/>
    </location>
</feature>
<evidence type="ECO:0000313" key="3">
    <source>
        <dbReference type="Proteomes" id="UP000094565"/>
    </source>
</evidence>
<keyword evidence="1" id="KW-1133">Transmembrane helix</keyword>
<name>A0A1B2JBB3_PICPA</name>
<keyword evidence="3" id="KW-1185">Reference proteome</keyword>
<evidence type="ECO:0000313" key="2">
    <source>
        <dbReference type="EMBL" id="ANZ75323.1"/>
    </source>
</evidence>